<protein>
    <recommendedName>
        <fullName evidence="3">Methyltransferase small domain-containing protein</fullName>
    </recommendedName>
</protein>
<dbReference type="EMBL" id="HBIO01012240">
    <property type="protein sequence ID" value="CAE0464666.1"/>
    <property type="molecule type" value="Transcribed_RNA"/>
</dbReference>
<organism evidence="2">
    <name type="scientific">Chaetoceros debilis</name>
    <dbReference type="NCBI Taxonomy" id="122233"/>
    <lineage>
        <taxon>Eukaryota</taxon>
        <taxon>Sar</taxon>
        <taxon>Stramenopiles</taxon>
        <taxon>Ochrophyta</taxon>
        <taxon>Bacillariophyta</taxon>
        <taxon>Coscinodiscophyceae</taxon>
        <taxon>Chaetocerotophycidae</taxon>
        <taxon>Chaetocerotales</taxon>
        <taxon>Chaetocerotaceae</taxon>
        <taxon>Chaetoceros</taxon>
    </lineage>
</organism>
<feature type="compositionally biased region" description="Acidic residues" evidence="1">
    <location>
        <begin position="1"/>
        <end position="11"/>
    </location>
</feature>
<dbReference type="GO" id="GO:0008168">
    <property type="term" value="F:methyltransferase activity"/>
    <property type="evidence" value="ECO:0007669"/>
    <property type="project" value="InterPro"/>
</dbReference>
<proteinExistence type="predicted"/>
<dbReference type="PROSITE" id="PS00092">
    <property type="entry name" value="N6_MTASE"/>
    <property type="match status" value="1"/>
</dbReference>
<name>A0A7S3Q491_9STRA</name>
<evidence type="ECO:0000313" key="2">
    <source>
        <dbReference type="EMBL" id="CAE0464666.1"/>
    </source>
</evidence>
<dbReference type="AlphaFoldDB" id="A0A7S3Q491"/>
<feature type="region of interest" description="Disordered" evidence="1">
    <location>
        <begin position="1"/>
        <end position="24"/>
    </location>
</feature>
<dbReference type="GO" id="GO:0032259">
    <property type="term" value="P:methylation"/>
    <property type="evidence" value="ECO:0007669"/>
    <property type="project" value="InterPro"/>
</dbReference>
<evidence type="ECO:0008006" key="3">
    <source>
        <dbReference type="Google" id="ProtNLM"/>
    </source>
</evidence>
<sequence>MVEGECDDDGVTPESEAFSLISGGSTNPNAAEILKTHRASIQSLEEELETVAYIWDEAESKYHNNDNVRKITDELDDGHGSVGGSKDDDGGIRDDPTSIAVTKILSSISKKYEQIASLVAQHQDDLDYSVKDVAEAYLDWAIASKRSNAIDDCIQAHAYRMKLCPHLKVTDGARLLGLKHKIDWVSRSQLQVHNAEVAEISCCGIFESELIQKGPKFSSGEETKKTDEDDDCEGYYYTHRPTESAIEIGRKLRQIFIEKGYSLESCSGILHGIMDNDCELFDRHRIYSANSFFNHRHDVRDVIYEKGISSGSEDVDILAMLFLFGISLEKEYVNRVLSEDVVDVLMESQLLAVCSIDANLLVGEVQIYPIDLNTFEDNEETIPHTGAMYFMTDWPLESLRLPRNAIMPIGYDSLELIALTSGRDLFGGSSSSPSSSSRVLDLCTGCGIQGIFAAKRSLLRNTNIVNDTRTYSRRHNSELVCMDLNERACHFVTGNTCLNDLDPRSVSSHSSIEVFSVEANLFRPLNCNYTHGTKFNNSTAIGMFDHIVSNPPFVAVPFARHGSLCPALYSAGGDFDGMGLLRKILLDLFRVLRMNATLACPTSTSSNNPTLFMVTEIPNVEDGCLLLEHFLQTEIHTSIKVAYIEDDVETMEEYAREREEEAGCQVFGRDWIPSEKIRNRALVLITICQYYEKSDNVFSTGKELHCLKSEACVDLTESYNADEEDLFLTRRGIDFARHYLL</sequence>
<dbReference type="InterPro" id="IPR029063">
    <property type="entry name" value="SAM-dependent_MTases_sf"/>
</dbReference>
<feature type="region of interest" description="Disordered" evidence="1">
    <location>
        <begin position="73"/>
        <end position="94"/>
    </location>
</feature>
<dbReference type="SUPFAM" id="SSF53335">
    <property type="entry name" value="S-adenosyl-L-methionine-dependent methyltransferases"/>
    <property type="match status" value="1"/>
</dbReference>
<accession>A0A7S3Q491</accession>
<dbReference type="GO" id="GO:0003676">
    <property type="term" value="F:nucleic acid binding"/>
    <property type="evidence" value="ECO:0007669"/>
    <property type="project" value="InterPro"/>
</dbReference>
<dbReference type="Gene3D" id="3.40.50.150">
    <property type="entry name" value="Vaccinia Virus protein VP39"/>
    <property type="match status" value="1"/>
</dbReference>
<dbReference type="InterPro" id="IPR002052">
    <property type="entry name" value="DNA_methylase_N6_adenine_CS"/>
</dbReference>
<gene>
    <name evidence="2" type="ORF">CDEB00056_LOCUS9507</name>
</gene>
<evidence type="ECO:0000256" key="1">
    <source>
        <dbReference type="SAM" id="MobiDB-lite"/>
    </source>
</evidence>
<reference evidence="2" key="1">
    <citation type="submission" date="2021-01" db="EMBL/GenBank/DDBJ databases">
        <authorList>
            <person name="Corre E."/>
            <person name="Pelletier E."/>
            <person name="Niang G."/>
            <person name="Scheremetjew M."/>
            <person name="Finn R."/>
            <person name="Kale V."/>
            <person name="Holt S."/>
            <person name="Cochrane G."/>
            <person name="Meng A."/>
            <person name="Brown T."/>
            <person name="Cohen L."/>
        </authorList>
    </citation>
    <scope>NUCLEOTIDE SEQUENCE</scope>
    <source>
        <strain evidence="2">MM31A-1</strain>
    </source>
</reference>